<dbReference type="Proteomes" id="UP001215231">
    <property type="component" value="Chromosome"/>
</dbReference>
<reference evidence="1 2" key="1">
    <citation type="journal article" date="2022" name="Mar. Drugs">
        <title>Bioassay-Guided Fractionation Leads to the Detection of Cholic Acid Generated by the Rare Thalassomonas sp.</title>
        <authorList>
            <person name="Pheiffer F."/>
            <person name="Schneider Y.K."/>
            <person name="Hansen E.H."/>
            <person name="Andersen J.H."/>
            <person name="Isaksson J."/>
            <person name="Busche T."/>
            <person name="R C."/>
            <person name="Kalinowski J."/>
            <person name="Zyl L.V."/>
            <person name="Trindade M."/>
        </authorList>
    </citation>
    <scope>NUCLEOTIDE SEQUENCE [LARGE SCALE GENOMIC DNA]</scope>
    <source>
        <strain evidence="1 2">A5K-61T</strain>
    </source>
</reference>
<organism evidence="1 2">
    <name type="scientific">Thalassomonas haliotis</name>
    <dbReference type="NCBI Taxonomy" id="485448"/>
    <lineage>
        <taxon>Bacteria</taxon>
        <taxon>Pseudomonadati</taxon>
        <taxon>Pseudomonadota</taxon>
        <taxon>Gammaproteobacteria</taxon>
        <taxon>Alteromonadales</taxon>
        <taxon>Colwelliaceae</taxon>
        <taxon>Thalassomonas</taxon>
    </lineage>
</organism>
<keyword evidence="2" id="KW-1185">Reference proteome</keyword>
<name>A0ABY7VI48_9GAMM</name>
<dbReference type="EMBL" id="CP059693">
    <property type="protein sequence ID" value="WDE13131.1"/>
    <property type="molecule type" value="Genomic_DNA"/>
</dbReference>
<proteinExistence type="predicted"/>
<dbReference type="SUPFAM" id="SSF53850">
    <property type="entry name" value="Periplasmic binding protein-like II"/>
    <property type="match status" value="1"/>
</dbReference>
<evidence type="ECO:0000313" key="1">
    <source>
        <dbReference type="EMBL" id="WDE13131.1"/>
    </source>
</evidence>
<accession>A0ABY7VI48</accession>
<protein>
    <recommendedName>
        <fullName evidence="3">Solute-binding protein family 3/N-terminal domain-containing protein</fullName>
    </recommendedName>
</protein>
<sequence>MILPFRLLLLFCCLFYARVSVAELLVLHHIAPESRQDSRNHYFIDVLTLALKKTEPAAGPFELHSYTASMNQSRALSTLNQEYGVDIVWTMTSNEREVNYLPVRIPLLKGLLGHRIFLIHKKDREKFANISTLAQLQALSAGQGNGWPDTRILKSNGFKVVTGYQYAGLFKMLAEHRFDYFPRGVNEIWQEVPVYAGLGLIVEPGIVLYYPAPIYFFVAKNKPALAKRIETGLMLAIRDGSFEQLFLSHPSNQEMFTKTRLEQRKIFRLDNPLLPEKTPLENPELWYQITPKITPKRQGQD</sequence>
<gene>
    <name evidence="1" type="ORF">H3N35_06715</name>
</gene>
<evidence type="ECO:0000313" key="2">
    <source>
        <dbReference type="Proteomes" id="UP001215231"/>
    </source>
</evidence>
<evidence type="ECO:0008006" key="3">
    <source>
        <dbReference type="Google" id="ProtNLM"/>
    </source>
</evidence>
<dbReference type="RefSeq" id="WP_274053472.1">
    <property type="nucleotide sequence ID" value="NZ_CP059693.1"/>
</dbReference>